<name>A0AAV5IK01_9ROSI</name>
<protein>
    <submittedName>
        <fullName evidence="1">Uncharacterized protein</fullName>
    </submittedName>
</protein>
<organism evidence="1 2">
    <name type="scientific">Rubroshorea leprosula</name>
    <dbReference type="NCBI Taxonomy" id="152421"/>
    <lineage>
        <taxon>Eukaryota</taxon>
        <taxon>Viridiplantae</taxon>
        <taxon>Streptophyta</taxon>
        <taxon>Embryophyta</taxon>
        <taxon>Tracheophyta</taxon>
        <taxon>Spermatophyta</taxon>
        <taxon>Magnoliopsida</taxon>
        <taxon>eudicotyledons</taxon>
        <taxon>Gunneridae</taxon>
        <taxon>Pentapetalae</taxon>
        <taxon>rosids</taxon>
        <taxon>malvids</taxon>
        <taxon>Malvales</taxon>
        <taxon>Dipterocarpaceae</taxon>
        <taxon>Rubroshorea</taxon>
    </lineage>
</organism>
<accession>A0AAV5IK01</accession>
<evidence type="ECO:0000313" key="2">
    <source>
        <dbReference type="Proteomes" id="UP001054252"/>
    </source>
</evidence>
<proteinExistence type="predicted"/>
<comment type="caution">
    <text evidence="1">The sequence shown here is derived from an EMBL/GenBank/DDBJ whole genome shotgun (WGS) entry which is preliminary data.</text>
</comment>
<evidence type="ECO:0000313" key="1">
    <source>
        <dbReference type="EMBL" id="GKU99417.1"/>
    </source>
</evidence>
<keyword evidence="2" id="KW-1185">Reference proteome</keyword>
<dbReference type="Proteomes" id="UP001054252">
    <property type="component" value="Unassembled WGS sequence"/>
</dbReference>
<sequence length="54" mass="6243">MKTSASSMVDVFEGILLRRGMLLVLHQQNYQILRSIQNCQLQMILLKNQTLPLL</sequence>
<reference evidence="1 2" key="1">
    <citation type="journal article" date="2021" name="Commun. Biol.">
        <title>The genome of Shorea leprosula (Dipterocarpaceae) highlights the ecological relevance of drought in aseasonal tropical rainforests.</title>
        <authorList>
            <person name="Ng K.K.S."/>
            <person name="Kobayashi M.J."/>
            <person name="Fawcett J.A."/>
            <person name="Hatakeyama M."/>
            <person name="Paape T."/>
            <person name="Ng C.H."/>
            <person name="Ang C.C."/>
            <person name="Tnah L.H."/>
            <person name="Lee C.T."/>
            <person name="Nishiyama T."/>
            <person name="Sese J."/>
            <person name="O'Brien M.J."/>
            <person name="Copetti D."/>
            <person name="Mohd Noor M.I."/>
            <person name="Ong R.C."/>
            <person name="Putra M."/>
            <person name="Sireger I.Z."/>
            <person name="Indrioko S."/>
            <person name="Kosugi Y."/>
            <person name="Izuno A."/>
            <person name="Isagi Y."/>
            <person name="Lee S.L."/>
            <person name="Shimizu K.K."/>
        </authorList>
    </citation>
    <scope>NUCLEOTIDE SEQUENCE [LARGE SCALE GENOMIC DNA]</scope>
    <source>
        <strain evidence="1">214</strain>
    </source>
</reference>
<dbReference type="EMBL" id="BPVZ01000014">
    <property type="protein sequence ID" value="GKU99417.1"/>
    <property type="molecule type" value="Genomic_DNA"/>
</dbReference>
<dbReference type="AlphaFoldDB" id="A0AAV5IK01"/>
<gene>
    <name evidence="1" type="ORF">SLEP1_g12272</name>
</gene>